<dbReference type="GO" id="GO:0005886">
    <property type="term" value="C:plasma membrane"/>
    <property type="evidence" value="ECO:0007669"/>
    <property type="project" value="TreeGrafter"/>
</dbReference>
<dbReference type="SUPFAM" id="SSF56112">
    <property type="entry name" value="Protein kinase-like (PK-like)"/>
    <property type="match status" value="1"/>
</dbReference>
<dbReference type="PROSITE" id="PS50011">
    <property type="entry name" value="PROTEIN_KINASE_DOM"/>
    <property type="match status" value="1"/>
</dbReference>
<comment type="caution">
    <text evidence="2">The sequence shown here is derived from an EMBL/GenBank/DDBJ whole genome shotgun (WGS) entry which is preliminary data.</text>
</comment>
<reference evidence="2" key="1">
    <citation type="submission" date="2019-10" db="EMBL/GenBank/DDBJ databases">
        <authorList>
            <person name="Zhang R."/>
            <person name="Pan Y."/>
            <person name="Wang J."/>
            <person name="Ma R."/>
            <person name="Yu S."/>
        </authorList>
    </citation>
    <scope>NUCLEOTIDE SEQUENCE</scope>
    <source>
        <strain evidence="2">LA-IB0</strain>
        <tissue evidence="2">Leaf</tissue>
    </source>
</reference>
<dbReference type="InterPro" id="IPR000719">
    <property type="entry name" value="Prot_kinase_dom"/>
</dbReference>
<dbReference type="Pfam" id="PF00069">
    <property type="entry name" value="Pkinase"/>
    <property type="match status" value="1"/>
</dbReference>
<dbReference type="GO" id="GO:0005524">
    <property type="term" value="F:ATP binding"/>
    <property type="evidence" value="ECO:0007669"/>
    <property type="project" value="InterPro"/>
</dbReference>
<feature type="domain" description="Protein kinase" evidence="1">
    <location>
        <begin position="1"/>
        <end position="159"/>
    </location>
</feature>
<dbReference type="SMART" id="SM00220">
    <property type="entry name" value="S_TKc"/>
    <property type="match status" value="1"/>
</dbReference>
<dbReference type="Gene3D" id="1.10.510.10">
    <property type="entry name" value="Transferase(Phosphotransferase) domain 1"/>
    <property type="match status" value="1"/>
</dbReference>
<dbReference type="GO" id="GO:0004674">
    <property type="term" value="F:protein serine/threonine kinase activity"/>
    <property type="evidence" value="ECO:0007669"/>
    <property type="project" value="TreeGrafter"/>
</dbReference>
<sequence length="159" mass="17822">MGESRACCIGMEYLQRGFLNKFLHEKRKEKLPFKIVIQLALDLARGLSYLHSKKIIHRDVKTGTMLLDSNGNLKIAHFGFACVEAENPKDSFLEYCSSTGTLGYVAPEVRIPLKKLIGILYSTGNPIIENATSTASGYVYGKYIDVIGTVVFSLRWLER</sequence>
<dbReference type="EMBL" id="WHWC01000012">
    <property type="protein sequence ID" value="KAG8373083.1"/>
    <property type="molecule type" value="Genomic_DNA"/>
</dbReference>
<evidence type="ECO:0000313" key="2">
    <source>
        <dbReference type="EMBL" id="KAG8373083.1"/>
    </source>
</evidence>
<gene>
    <name evidence="2" type="ORF">BUALT_Bualt12G0133800</name>
</gene>
<dbReference type="InterPro" id="IPR011009">
    <property type="entry name" value="Kinase-like_dom_sf"/>
</dbReference>
<keyword evidence="3" id="KW-1185">Reference proteome</keyword>
<evidence type="ECO:0000313" key="3">
    <source>
        <dbReference type="Proteomes" id="UP000826271"/>
    </source>
</evidence>
<dbReference type="InterPro" id="IPR051681">
    <property type="entry name" value="Ser/Thr_Kinases-Pseudokinases"/>
</dbReference>
<dbReference type="PANTHER" id="PTHR44329:SF271">
    <property type="entry name" value="ATMRK1"/>
    <property type="match status" value="1"/>
</dbReference>
<organism evidence="2 3">
    <name type="scientific">Buddleja alternifolia</name>
    <dbReference type="NCBI Taxonomy" id="168488"/>
    <lineage>
        <taxon>Eukaryota</taxon>
        <taxon>Viridiplantae</taxon>
        <taxon>Streptophyta</taxon>
        <taxon>Embryophyta</taxon>
        <taxon>Tracheophyta</taxon>
        <taxon>Spermatophyta</taxon>
        <taxon>Magnoliopsida</taxon>
        <taxon>eudicotyledons</taxon>
        <taxon>Gunneridae</taxon>
        <taxon>Pentapetalae</taxon>
        <taxon>asterids</taxon>
        <taxon>lamiids</taxon>
        <taxon>Lamiales</taxon>
        <taxon>Scrophulariaceae</taxon>
        <taxon>Buddlejeae</taxon>
        <taxon>Buddleja</taxon>
    </lineage>
</organism>
<dbReference type="PANTHER" id="PTHR44329">
    <property type="entry name" value="SERINE/THREONINE-PROTEIN KINASE TNNI3K-RELATED"/>
    <property type="match status" value="1"/>
</dbReference>
<proteinExistence type="predicted"/>
<dbReference type="AlphaFoldDB" id="A0AAV6WSA8"/>
<dbReference type="Proteomes" id="UP000826271">
    <property type="component" value="Unassembled WGS sequence"/>
</dbReference>
<protein>
    <recommendedName>
        <fullName evidence="1">Protein kinase domain-containing protein</fullName>
    </recommendedName>
</protein>
<name>A0AAV6WSA8_9LAMI</name>
<accession>A0AAV6WSA8</accession>
<evidence type="ECO:0000259" key="1">
    <source>
        <dbReference type="PROSITE" id="PS50011"/>
    </source>
</evidence>